<protein>
    <submittedName>
        <fullName evidence="2">Uncharacterized protein</fullName>
    </submittedName>
</protein>
<reference evidence="2" key="1">
    <citation type="submission" date="2021-08" db="EMBL/GenBank/DDBJ databases">
        <title>WGS assembly of Ceratopteris richardii.</title>
        <authorList>
            <person name="Marchant D.B."/>
            <person name="Chen G."/>
            <person name="Jenkins J."/>
            <person name="Shu S."/>
            <person name="Leebens-Mack J."/>
            <person name="Grimwood J."/>
            <person name="Schmutz J."/>
            <person name="Soltis P."/>
            <person name="Soltis D."/>
            <person name="Chen Z.-H."/>
        </authorList>
    </citation>
    <scope>NUCLEOTIDE SEQUENCE</scope>
    <source>
        <strain evidence="2">Whitten #5841</strain>
        <tissue evidence="2">Leaf</tissue>
    </source>
</reference>
<proteinExistence type="predicted"/>
<accession>A0A8T2SS93</accession>
<sequence length="111" mass="12844">MLKSIRTKGYVQSRCISSKLCWYVCMFVGHAFALHILIIGVRHDDEQKDVLVKRVLQPLEKLNRISVKLGLCSCCMYVEKYTHQGLCAVEMHIFQIMLVRLYVRMSSTSCT</sequence>
<organism evidence="2 3">
    <name type="scientific">Ceratopteris richardii</name>
    <name type="common">Triangle waterfern</name>
    <dbReference type="NCBI Taxonomy" id="49495"/>
    <lineage>
        <taxon>Eukaryota</taxon>
        <taxon>Viridiplantae</taxon>
        <taxon>Streptophyta</taxon>
        <taxon>Embryophyta</taxon>
        <taxon>Tracheophyta</taxon>
        <taxon>Polypodiopsida</taxon>
        <taxon>Polypodiidae</taxon>
        <taxon>Polypodiales</taxon>
        <taxon>Pteridineae</taxon>
        <taxon>Pteridaceae</taxon>
        <taxon>Parkerioideae</taxon>
        <taxon>Ceratopteris</taxon>
    </lineage>
</organism>
<name>A0A8T2SS93_CERRI</name>
<keyword evidence="1" id="KW-0472">Membrane</keyword>
<evidence type="ECO:0000313" key="2">
    <source>
        <dbReference type="EMBL" id="KAH7372622.1"/>
    </source>
</evidence>
<feature type="transmembrane region" description="Helical" evidence="1">
    <location>
        <begin position="20"/>
        <end position="41"/>
    </location>
</feature>
<dbReference type="AlphaFoldDB" id="A0A8T2SS93"/>
<evidence type="ECO:0000313" key="3">
    <source>
        <dbReference type="Proteomes" id="UP000825935"/>
    </source>
</evidence>
<dbReference type="EMBL" id="CM035422">
    <property type="protein sequence ID" value="KAH7372622.1"/>
    <property type="molecule type" value="Genomic_DNA"/>
</dbReference>
<keyword evidence="3" id="KW-1185">Reference proteome</keyword>
<dbReference type="Proteomes" id="UP000825935">
    <property type="component" value="Chromosome 17"/>
</dbReference>
<keyword evidence="1" id="KW-1133">Transmembrane helix</keyword>
<keyword evidence="1" id="KW-0812">Transmembrane</keyword>
<evidence type="ECO:0000256" key="1">
    <source>
        <dbReference type="SAM" id="Phobius"/>
    </source>
</evidence>
<gene>
    <name evidence="2" type="ORF">KP509_17G013400</name>
</gene>
<comment type="caution">
    <text evidence="2">The sequence shown here is derived from an EMBL/GenBank/DDBJ whole genome shotgun (WGS) entry which is preliminary data.</text>
</comment>